<dbReference type="EC" id="2.6.1.2" evidence="8"/>
<dbReference type="InterPro" id="IPR015421">
    <property type="entry name" value="PyrdxlP-dep_Trfase_major"/>
</dbReference>
<dbReference type="InterPro" id="IPR004839">
    <property type="entry name" value="Aminotransferase_I/II_large"/>
</dbReference>
<protein>
    <recommendedName>
        <fullName evidence="8">alanine transaminase</fullName>
        <ecNumber evidence="8">2.6.1.2</ecNumber>
    </recommendedName>
</protein>
<dbReference type="Gene3D" id="1.10.287.1970">
    <property type="match status" value="1"/>
</dbReference>
<dbReference type="Gene3D" id="3.90.1150.10">
    <property type="entry name" value="Aspartate Aminotransferase, domain 1"/>
    <property type="match status" value="1"/>
</dbReference>
<dbReference type="EMBL" id="CM015717">
    <property type="protein sequence ID" value="KAF3690460.1"/>
    <property type="molecule type" value="Genomic_DNA"/>
</dbReference>
<keyword evidence="12" id="KW-1185">Reference proteome</keyword>
<dbReference type="UniPathway" id="UPA00528">
    <property type="reaction ID" value="UER00586"/>
</dbReference>
<dbReference type="Proteomes" id="UP000503349">
    <property type="component" value="Chromosome 6"/>
</dbReference>
<feature type="domain" description="Aminotransferase class I/classII large" evidence="10">
    <location>
        <begin position="70"/>
        <end position="452"/>
    </location>
</feature>
<evidence type="ECO:0000256" key="6">
    <source>
        <dbReference type="ARBA" id="ARBA00025708"/>
    </source>
</evidence>
<comment type="cofactor">
    <cofactor evidence="1">
        <name>pyridoxal 5'-phosphate</name>
        <dbReference type="ChEBI" id="CHEBI:597326"/>
    </cofactor>
</comment>
<dbReference type="PANTHER" id="PTHR11751">
    <property type="entry name" value="ALANINE AMINOTRANSFERASE"/>
    <property type="match status" value="1"/>
</dbReference>
<dbReference type="InterPro" id="IPR015422">
    <property type="entry name" value="PyrdxlP-dep_Trfase_small"/>
</dbReference>
<dbReference type="FunFam" id="3.40.640.10:FF:000129">
    <property type="entry name" value="Alanine aminotransferase 2"/>
    <property type="match status" value="1"/>
</dbReference>
<gene>
    <name evidence="11" type="ORF">EXN66_Car006133</name>
</gene>
<evidence type="ECO:0000313" key="12">
    <source>
        <dbReference type="Proteomes" id="UP000503349"/>
    </source>
</evidence>
<dbReference type="Gene3D" id="3.40.640.10">
    <property type="entry name" value="Type I PLP-dependent aspartate aminotransferase-like (Major domain)"/>
    <property type="match status" value="1"/>
</dbReference>
<evidence type="ECO:0000256" key="3">
    <source>
        <dbReference type="ARBA" id="ARBA00022576"/>
    </source>
</evidence>
<evidence type="ECO:0000256" key="8">
    <source>
        <dbReference type="ARBA" id="ARBA00026106"/>
    </source>
</evidence>
<evidence type="ECO:0000256" key="2">
    <source>
        <dbReference type="ARBA" id="ARBA00011738"/>
    </source>
</evidence>
<keyword evidence="4 11" id="KW-0808">Transferase</keyword>
<comment type="catalytic activity">
    <reaction evidence="9">
        <text>L-alanine + 2-oxoglutarate = pyruvate + L-glutamate</text>
        <dbReference type="Rhea" id="RHEA:19453"/>
        <dbReference type="ChEBI" id="CHEBI:15361"/>
        <dbReference type="ChEBI" id="CHEBI:16810"/>
        <dbReference type="ChEBI" id="CHEBI:29985"/>
        <dbReference type="ChEBI" id="CHEBI:57972"/>
        <dbReference type="EC" id="2.6.1.2"/>
    </reaction>
</comment>
<dbReference type="GO" id="GO:0042853">
    <property type="term" value="P:L-alanine catabolic process"/>
    <property type="evidence" value="ECO:0007669"/>
    <property type="project" value="UniProtKB-UniPathway"/>
</dbReference>
<dbReference type="SUPFAM" id="SSF53383">
    <property type="entry name" value="PLP-dependent transferases"/>
    <property type="match status" value="1"/>
</dbReference>
<dbReference type="CDD" id="cd00609">
    <property type="entry name" value="AAT_like"/>
    <property type="match status" value="1"/>
</dbReference>
<evidence type="ECO:0000256" key="5">
    <source>
        <dbReference type="ARBA" id="ARBA00022898"/>
    </source>
</evidence>
<keyword evidence="3 11" id="KW-0032">Aminotransferase</keyword>
<keyword evidence="5" id="KW-0663">Pyridoxal phosphate</keyword>
<evidence type="ECO:0000259" key="10">
    <source>
        <dbReference type="Pfam" id="PF00155"/>
    </source>
</evidence>
<name>A0A6G1PJI7_CHAAH</name>
<sequence>MSSLQHVNPIVMGITVSPQCVLENLAAHITQQIAQGAQKPFEQVIDVSSGDPQKMGMKPISFVRKLLKDKNLPLDVKQRAKRLLEACDGESVGSYSESSGLPHVRERIAEFISRRDAGVPSYSKDIFVCNGSQKGLMVAVKLLAFGEGKTRTGVLTPTPCPQSLPMLIDEAGVKQVPYQLIEERGWAVDIDELQRALKSARGRCAPRAIYISNPGNPTGHVQDRKSIQAVIRFVAAERLLLLVDEVYQDTVCGHHREFVSYKKVLFEMGEEFSQTVQLISFHSLSSACMREAGYMETVNVDPEVMRVIDTALCIDINTPITGQLALEVMVNPPKPGEPSYDTFTQEMLLVQATLSQNAQRAWQFLNDLPGMSCQPAMGGIYLYPRLHLPSEFIEQAKTLEVEAQVLYCQKLLEKEGVLVGPGCQFGGRSGNHHFRLCVLCPPHTLEEVLNHLGTFHLRLMDSFLLCTRDGMDRDKKQNIVTQHQMCTVSRGKAGKCLEDPQ</sequence>
<dbReference type="PANTHER" id="PTHR11751:SF469">
    <property type="entry name" value="ALANINE TRANSAMINASE"/>
    <property type="match status" value="1"/>
</dbReference>
<dbReference type="GO" id="GO:0030170">
    <property type="term" value="F:pyridoxal phosphate binding"/>
    <property type="evidence" value="ECO:0007669"/>
    <property type="project" value="InterPro"/>
</dbReference>
<comment type="subunit">
    <text evidence="2">Homodimer.</text>
</comment>
<comment type="similarity">
    <text evidence="7">Belongs to the class-I pyridoxal-phosphate-dependent aminotransferase family. Alanine aminotransferase subfamily.</text>
</comment>
<comment type="pathway">
    <text evidence="6">Amino-acid degradation; L-alanine degradation via transaminase pathway; pyruvate from L-alanine: step 1/1.</text>
</comment>
<reference evidence="11 12" key="1">
    <citation type="submission" date="2019-02" db="EMBL/GenBank/DDBJ databases">
        <title>Opniocepnalus argus genome.</title>
        <authorList>
            <person name="Zhou C."/>
            <person name="Xiao S."/>
        </authorList>
    </citation>
    <scope>NUCLEOTIDE SEQUENCE [LARGE SCALE GENOMIC DNA]</scope>
    <source>
        <strain evidence="11">OARG1902GOOAL</strain>
        <tissue evidence="11">Muscle</tissue>
    </source>
</reference>
<accession>A0A6G1PJI7</accession>
<reference evidence="12" key="2">
    <citation type="submission" date="2019-02" db="EMBL/GenBank/DDBJ databases">
        <title>Opniocepnalus argus Var Kimnra genome.</title>
        <authorList>
            <person name="Zhou C."/>
            <person name="Xiao S."/>
        </authorList>
    </citation>
    <scope>NUCLEOTIDE SEQUENCE [LARGE SCALE GENOMIC DNA]</scope>
</reference>
<organism evidence="11 12">
    <name type="scientific">Channa argus</name>
    <name type="common">Northern snakehead</name>
    <name type="synonym">Ophicephalus argus</name>
    <dbReference type="NCBI Taxonomy" id="215402"/>
    <lineage>
        <taxon>Eukaryota</taxon>
        <taxon>Metazoa</taxon>
        <taxon>Chordata</taxon>
        <taxon>Craniata</taxon>
        <taxon>Vertebrata</taxon>
        <taxon>Euteleostomi</taxon>
        <taxon>Actinopterygii</taxon>
        <taxon>Neopterygii</taxon>
        <taxon>Teleostei</taxon>
        <taxon>Neoteleostei</taxon>
        <taxon>Acanthomorphata</taxon>
        <taxon>Anabantaria</taxon>
        <taxon>Anabantiformes</taxon>
        <taxon>Channoidei</taxon>
        <taxon>Channidae</taxon>
        <taxon>Channa</taxon>
    </lineage>
</organism>
<evidence type="ECO:0000256" key="7">
    <source>
        <dbReference type="ARBA" id="ARBA00025785"/>
    </source>
</evidence>
<dbReference type="GO" id="GO:0004021">
    <property type="term" value="F:L-alanine:2-oxoglutarate aminotransferase activity"/>
    <property type="evidence" value="ECO:0007669"/>
    <property type="project" value="UniProtKB-EC"/>
</dbReference>
<evidence type="ECO:0000256" key="9">
    <source>
        <dbReference type="ARBA" id="ARBA00047412"/>
    </source>
</evidence>
<dbReference type="Pfam" id="PF00155">
    <property type="entry name" value="Aminotran_1_2"/>
    <property type="match status" value="1"/>
</dbReference>
<proteinExistence type="inferred from homology"/>
<dbReference type="InterPro" id="IPR045088">
    <property type="entry name" value="ALAT1/2-like"/>
</dbReference>
<dbReference type="AlphaFoldDB" id="A0A6G1PJI7"/>
<dbReference type="InterPro" id="IPR015424">
    <property type="entry name" value="PyrdxlP-dep_Trfase"/>
</dbReference>
<evidence type="ECO:0000313" key="11">
    <source>
        <dbReference type="EMBL" id="KAF3690460.1"/>
    </source>
</evidence>
<evidence type="ECO:0000256" key="4">
    <source>
        <dbReference type="ARBA" id="ARBA00022679"/>
    </source>
</evidence>
<evidence type="ECO:0000256" key="1">
    <source>
        <dbReference type="ARBA" id="ARBA00001933"/>
    </source>
</evidence>